<accession>S4PIL3</accession>
<reference evidence="1" key="1">
    <citation type="journal article" date="2013" name="BMC Genomics">
        <title>Unscrambling butterfly oogenesis.</title>
        <authorList>
            <person name="Carter J.M."/>
            <person name="Baker S.C."/>
            <person name="Pink R."/>
            <person name="Carter D.R."/>
            <person name="Collins A."/>
            <person name="Tomlin J."/>
            <person name="Gibbs M."/>
            <person name="Breuker C.J."/>
        </authorList>
    </citation>
    <scope>NUCLEOTIDE SEQUENCE</scope>
    <source>
        <tissue evidence="1">Ovary</tissue>
    </source>
</reference>
<protein>
    <submittedName>
        <fullName evidence="1">Uncharacterized protein</fullName>
    </submittedName>
</protein>
<organism evidence="1">
    <name type="scientific">Pararge aegeria</name>
    <name type="common">speckled wood butterfly</name>
    <dbReference type="NCBI Taxonomy" id="116150"/>
    <lineage>
        <taxon>Eukaryota</taxon>
        <taxon>Metazoa</taxon>
        <taxon>Ecdysozoa</taxon>
        <taxon>Arthropoda</taxon>
        <taxon>Hexapoda</taxon>
        <taxon>Insecta</taxon>
        <taxon>Pterygota</taxon>
        <taxon>Neoptera</taxon>
        <taxon>Endopterygota</taxon>
        <taxon>Lepidoptera</taxon>
        <taxon>Glossata</taxon>
        <taxon>Ditrysia</taxon>
        <taxon>Papilionoidea</taxon>
        <taxon>Nymphalidae</taxon>
        <taxon>Satyrinae</taxon>
        <taxon>Satyrini</taxon>
        <taxon>Parargina</taxon>
        <taxon>Pararge</taxon>
    </lineage>
</organism>
<proteinExistence type="predicted"/>
<sequence length="66" mass="7522">CYKNCGTLVAHTIVCVAHSSYTSRLLISCSPLNTRRRFDICQLVTTSCRLVKNAFSTYRIDCALFW</sequence>
<dbReference type="EMBL" id="GAIX01002922">
    <property type="protein sequence ID" value="JAA89638.1"/>
    <property type="molecule type" value="Transcribed_RNA"/>
</dbReference>
<name>S4PIL3_9NEOP</name>
<dbReference type="AlphaFoldDB" id="S4PIL3"/>
<reference evidence="1" key="2">
    <citation type="submission" date="2013-05" db="EMBL/GenBank/DDBJ databases">
        <authorList>
            <person name="Carter J.-M."/>
            <person name="Baker S.C."/>
            <person name="Pink R."/>
            <person name="Carter D.R.F."/>
            <person name="Collins A."/>
            <person name="Tomlin J."/>
            <person name="Gibbs M."/>
            <person name="Breuker C.J."/>
        </authorList>
    </citation>
    <scope>NUCLEOTIDE SEQUENCE</scope>
    <source>
        <tissue evidence="1">Ovary</tissue>
    </source>
</reference>
<evidence type="ECO:0000313" key="1">
    <source>
        <dbReference type="EMBL" id="JAA89638.1"/>
    </source>
</evidence>
<feature type="non-terminal residue" evidence="1">
    <location>
        <position position="1"/>
    </location>
</feature>